<evidence type="ECO:0000313" key="1">
    <source>
        <dbReference type="EMBL" id="ABT14812.1"/>
    </source>
</evidence>
<evidence type="ECO:0000313" key="2">
    <source>
        <dbReference type="Proteomes" id="UP000202419"/>
    </source>
</evidence>
<keyword evidence="2" id="KW-1185">Reference proteome</keyword>
<protein>
    <submittedName>
        <fullName evidence="1">Uncharacterized protein b413R</fullName>
    </submittedName>
</protein>
<proteinExistence type="predicted"/>
<dbReference type="Proteomes" id="UP000202419">
    <property type="component" value="Segment"/>
</dbReference>
<organismHost>
    <name type="scientific">Chlorella</name>
    <dbReference type="NCBI Taxonomy" id="3071"/>
</organismHost>
<dbReference type="RefSeq" id="YP_001497609.1">
    <property type="nucleotide sequence ID" value="NC_009898.1"/>
</dbReference>
<sequence length="87" mass="9674">MISTSLDVVSTIDEKPEYNFLNTKRIWSGTTLLPARRIIILFSSVFFGTCLAGSSKSQSNRSCFTWLVSVGGTNPLFVARQNHLCRS</sequence>
<dbReference type="GeneID" id="5659122"/>
<dbReference type="EMBL" id="DQ491002">
    <property type="protein sequence ID" value="ABT14812.1"/>
    <property type="molecule type" value="Genomic_DNA"/>
</dbReference>
<dbReference type="KEGG" id="vg:5659122"/>
<reference evidence="1 2" key="1">
    <citation type="journal article" date="2007" name="Virology">
        <title>Sequence and annotation of the 369-kb NY-2A and the 345-kb AR158 viruses that infect Chlorella NC64A.</title>
        <authorList>
            <person name="Fitzgerald L.A."/>
            <person name="Graves M.V."/>
            <person name="Li X."/>
            <person name="Feldblyum T."/>
            <person name="Nierman W.C."/>
            <person name="Van Etten J.L."/>
        </authorList>
    </citation>
    <scope>NUCLEOTIDE SEQUENCE [LARGE SCALE GENOMIC DNA]</scope>
    <source>
        <strain evidence="1 2">NY-2A</strain>
    </source>
</reference>
<accession>A7IWT8</accession>
<organism evidence="1 2">
    <name type="scientific">Paramecium bursaria Chlorella virus NY2A</name>
    <name type="common">PBCV-NY2A</name>
    <dbReference type="NCBI Taxonomy" id="46021"/>
    <lineage>
        <taxon>Viruses</taxon>
        <taxon>Varidnaviria</taxon>
        <taxon>Bamfordvirae</taxon>
        <taxon>Nucleocytoviricota</taxon>
        <taxon>Megaviricetes</taxon>
        <taxon>Algavirales</taxon>
        <taxon>Phycodnaviridae</taxon>
        <taxon>Chlorovirus</taxon>
        <taxon>Chlorovirus americanus</taxon>
    </lineage>
</organism>
<name>A7IWT8_PBCVN</name>
<gene>
    <name evidence="1" type="primary">b413R</name>
    <name evidence="1" type="ORF">NY2A_b413R</name>
</gene>